<accession>A0A7G1HYR3</accession>
<dbReference type="PANTHER" id="PTHR10091">
    <property type="entry name" value="ALDOSE-1-EPIMERASE"/>
    <property type="match status" value="1"/>
</dbReference>
<dbReference type="InterPro" id="IPR014718">
    <property type="entry name" value="GH-type_carb-bd"/>
</dbReference>
<evidence type="ECO:0000256" key="7">
    <source>
        <dbReference type="ARBA" id="ARBA00022553"/>
    </source>
</evidence>
<organism evidence="15 16">
    <name type="scientific">Coprobacter secundus subsp. similis</name>
    <dbReference type="NCBI Taxonomy" id="2751153"/>
    <lineage>
        <taxon>Bacteria</taxon>
        <taxon>Pseudomonadati</taxon>
        <taxon>Bacteroidota</taxon>
        <taxon>Bacteroidia</taxon>
        <taxon>Bacteroidales</taxon>
        <taxon>Barnesiellaceae</taxon>
        <taxon>Coprobacter</taxon>
    </lineage>
</organism>
<proteinExistence type="inferred from homology"/>
<evidence type="ECO:0000256" key="11">
    <source>
        <dbReference type="PIRNR" id="PIRNR005096"/>
    </source>
</evidence>
<dbReference type="CDD" id="cd09019">
    <property type="entry name" value="galactose_mutarotase_like"/>
    <property type="match status" value="1"/>
</dbReference>
<dbReference type="Pfam" id="PF01263">
    <property type="entry name" value="Aldose_epim"/>
    <property type="match status" value="1"/>
</dbReference>
<dbReference type="SUPFAM" id="SSF74650">
    <property type="entry name" value="Galactose mutarotase-like"/>
    <property type="match status" value="1"/>
</dbReference>
<evidence type="ECO:0000256" key="13">
    <source>
        <dbReference type="PIRSR" id="PIRSR005096-2"/>
    </source>
</evidence>
<dbReference type="GO" id="GO:0004034">
    <property type="term" value="F:aldose 1-epimerase activity"/>
    <property type="evidence" value="ECO:0007669"/>
    <property type="project" value="UniProtKB-EC"/>
</dbReference>
<dbReference type="PIRSF" id="PIRSF005096">
    <property type="entry name" value="GALM"/>
    <property type="match status" value="1"/>
</dbReference>
<dbReference type="GO" id="GO:0030246">
    <property type="term" value="F:carbohydrate binding"/>
    <property type="evidence" value="ECO:0007669"/>
    <property type="project" value="InterPro"/>
</dbReference>
<evidence type="ECO:0000256" key="5">
    <source>
        <dbReference type="ARBA" id="ARBA00011245"/>
    </source>
</evidence>
<feature type="active site" description="Proton donor" evidence="12">
    <location>
        <position position="204"/>
    </location>
</feature>
<evidence type="ECO:0000256" key="8">
    <source>
        <dbReference type="ARBA" id="ARBA00022837"/>
    </source>
</evidence>
<evidence type="ECO:0000256" key="10">
    <source>
        <dbReference type="ARBA" id="ARBA00023277"/>
    </source>
</evidence>
<dbReference type="RefSeq" id="WP_200755201.1">
    <property type="nucleotide sequence ID" value="NZ_AP023322.1"/>
</dbReference>
<dbReference type="InterPro" id="IPR011013">
    <property type="entry name" value="Gal_mutarotase_sf_dom"/>
</dbReference>
<name>A0A7G1HYR3_9BACT</name>
<evidence type="ECO:0000313" key="16">
    <source>
        <dbReference type="Proteomes" id="UP000594042"/>
    </source>
</evidence>
<evidence type="ECO:0000256" key="2">
    <source>
        <dbReference type="ARBA" id="ARBA00004496"/>
    </source>
</evidence>
<feature type="active site" description="Proton acceptor" evidence="12">
    <location>
        <position position="342"/>
    </location>
</feature>
<keyword evidence="9 11" id="KW-0413">Isomerase</keyword>
<dbReference type="GO" id="GO:0033499">
    <property type="term" value="P:galactose catabolic process via UDP-galactose, Leloir pathway"/>
    <property type="evidence" value="ECO:0007669"/>
    <property type="project" value="TreeGrafter"/>
</dbReference>
<protein>
    <recommendedName>
        <fullName evidence="11">Aldose 1-epimerase</fullName>
        <ecNumber evidence="11">5.1.3.3</ecNumber>
    </recommendedName>
</protein>
<dbReference type="PROSITE" id="PS51257">
    <property type="entry name" value="PROKAR_LIPOPROTEIN"/>
    <property type="match status" value="1"/>
</dbReference>
<evidence type="ECO:0000256" key="9">
    <source>
        <dbReference type="ARBA" id="ARBA00023235"/>
    </source>
</evidence>
<dbReference type="GO" id="GO:0005737">
    <property type="term" value="C:cytoplasm"/>
    <property type="evidence" value="ECO:0007669"/>
    <property type="project" value="UniProtKB-SubCell"/>
</dbReference>
<dbReference type="InterPro" id="IPR008183">
    <property type="entry name" value="Aldose_1/G6P_1-epimerase"/>
</dbReference>
<dbReference type="PANTHER" id="PTHR10091:SF0">
    <property type="entry name" value="GALACTOSE MUTAROTASE"/>
    <property type="match status" value="1"/>
</dbReference>
<evidence type="ECO:0000313" key="15">
    <source>
        <dbReference type="EMBL" id="BCI64835.1"/>
    </source>
</evidence>
<dbReference type="EMBL" id="AP023322">
    <property type="protein sequence ID" value="BCI64835.1"/>
    <property type="molecule type" value="Genomic_DNA"/>
</dbReference>
<comment type="catalytic activity">
    <reaction evidence="11">
        <text>alpha-D-glucose = beta-D-glucose</text>
        <dbReference type="Rhea" id="RHEA:10264"/>
        <dbReference type="ChEBI" id="CHEBI:15903"/>
        <dbReference type="ChEBI" id="CHEBI:17925"/>
        <dbReference type="EC" id="5.1.3.3"/>
    </reaction>
</comment>
<comment type="similarity">
    <text evidence="4 11">Belongs to the aldose epimerase family.</text>
</comment>
<evidence type="ECO:0000256" key="12">
    <source>
        <dbReference type="PIRSR" id="PIRSR005096-1"/>
    </source>
</evidence>
<keyword evidence="7" id="KW-0597">Phosphoprotein</keyword>
<evidence type="ECO:0000256" key="4">
    <source>
        <dbReference type="ARBA" id="ARBA00006206"/>
    </source>
</evidence>
<dbReference type="UniPathway" id="UPA00242"/>
<dbReference type="AlphaFoldDB" id="A0A7G1HYR3"/>
<keyword evidence="8" id="KW-0106">Calcium</keyword>
<sequence>MKSGIFFLLTMTLGLFSCIDNQQEIKLVDADNFTSSINGKNVNLYTLKSKNGMTMQVTNYGGHVVSLWVPDKNGHFDDIVLGHNTLKEYIDYEGERFIGCVVGRYANRIANGQFYIDSIRYNIPQNNNGQSLHGGLKGLDQVIWDVDSVTPNKIFLSYTSPDGEEGYPGTLKLNMDYSLTDDNEFIIQYHATTDKPTVINLSHHGFFNLKGEGRGSINDHLLTIYADSITPVNDVLIPTGQLMAVEGTPFDFRKATAIGKRVDTDNEQLKNANGYDHNWVLNRKSAYDIELAASVYEPSSGRYLEVLTDQPGLQFYGGNFFNGSGKGKYNPTIDYREALALETQKFPDSPNQPNFPSTRLNPDETYRHTCIYKFSIK</sequence>
<keyword evidence="16" id="KW-1185">Reference proteome</keyword>
<keyword evidence="6" id="KW-0963">Cytoplasm</keyword>
<evidence type="ECO:0000256" key="14">
    <source>
        <dbReference type="PIRSR" id="PIRSR005096-3"/>
    </source>
</evidence>
<comment type="subcellular location">
    <subcellularLocation>
        <location evidence="2">Cytoplasm</location>
    </subcellularLocation>
</comment>
<evidence type="ECO:0000256" key="6">
    <source>
        <dbReference type="ARBA" id="ARBA00022490"/>
    </source>
</evidence>
<feature type="binding site" evidence="14">
    <location>
        <begin position="107"/>
        <end position="108"/>
    </location>
    <ligand>
        <name>beta-D-galactose</name>
        <dbReference type="ChEBI" id="CHEBI:27667"/>
    </ligand>
</feature>
<dbReference type="Proteomes" id="UP000594042">
    <property type="component" value="Chromosome"/>
</dbReference>
<feature type="binding site" evidence="13">
    <location>
        <position position="276"/>
    </location>
    <ligand>
        <name>beta-D-galactose</name>
        <dbReference type="ChEBI" id="CHEBI:27667"/>
    </ligand>
</feature>
<keyword evidence="10 11" id="KW-0119">Carbohydrate metabolism</keyword>
<comment type="cofactor">
    <cofactor evidence="1">
        <name>Ca(2+)</name>
        <dbReference type="ChEBI" id="CHEBI:29108"/>
    </cofactor>
</comment>
<comment type="subunit">
    <text evidence="5">Monomer.</text>
</comment>
<evidence type="ECO:0000256" key="1">
    <source>
        <dbReference type="ARBA" id="ARBA00001913"/>
    </source>
</evidence>
<dbReference type="GO" id="GO:0006006">
    <property type="term" value="P:glucose metabolic process"/>
    <property type="evidence" value="ECO:0007669"/>
    <property type="project" value="TreeGrafter"/>
</dbReference>
<dbReference type="EC" id="5.1.3.3" evidence="11"/>
<evidence type="ECO:0000256" key="3">
    <source>
        <dbReference type="ARBA" id="ARBA00005028"/>
    </source>
</evidence>
<dbReference type="Gene3D" id="2.70.98.10">
    <property type="match status" value="1"/>
</dbReference>
<dbReference type="InterPro" id="IPR047215">
    <property type="entry name" value="Galactose_mutarotase-like"/>
</dbReference>
<dbReference type="InterPro" id="IPR015443">
    <property type="entry name" value="Aldose_1-epimerase"/>
</dbReference>
<dbReference type="FunFam" id="2.70.98.10:FF:000003">
    <property type="entry name" value="Aldose 1-epimerase"/>
    <property type="match status" value="1"/>
</dbReference>
<gene>
    <name evidence="15" type="ORF">Cop2CBH44_31880</name>
</gene>
<reference evidence="16" key="1">
    <citation type="submission" date="2020-07" db="EMBL/GenBank/DDBJ databases">
        <title>Complete genome sequencing of Coprobacter sp. strain 2CBH44.</title>
        <authorList>
            <person name="Sakamoto M."/>
            <person name="Murakami T."/>
            <person name="Mori H."/>
        </authorList>
    </citation>
    <scope>NUCLEOTIDE SEQUENCE [LARGE SCALE GENOMIC DNA]</scope>
    <source>
        <strain evidence="16">2CBH44</strain>
    </source>
</reference>
<dbReference type="NCBIfam" id="NF008277">
    <property type="entry name" value="PRK11055.1"/>
    <property type="match status" value="1"/>
</dbReference>
<comment type="pathway">
    <text evidence="3 11">Carbohydrate metabolism; hexose metabolism.</text>
</comment>
<dbReference type="KEGG" id="copr:Cop2CBH44_31880"/>